<dbReference type="PANTHER" id="PTHR44086:SF10">
    <property type="entry name" value="THIOSULFATE SULFURTRANSFERASE_RHODANESE-LIKE DOMAIN-CONTAINING PROTEIN 3"/>
    <property type="match status" value="1"/>
</dbReference>
<name>A0A3S2U2I9_9BURK</name>
<protein>
    <submittedName>
        <fullName evidence="2">Sulfurtransferase</fullName>
    </submittedName>
</protein>
<dbReference type="Gene3D" id="3.40.250.10">
    <property type="entry name" value="Rhodanese-like domain"/>
    <property type="match status" value="1"/>
</dbReference>
<keyword evidence="2" id="KW-0808">Transferase</keyword>
<dbReference type="Pfam" id="PF00581">
    <property type="entry name" value="Rhodanese"/>
    <property type="match status" value="1"/>
</dbReference>
<dbReference type="InterPro" id="IPR036873">
    <property type="entry name" value="Rhodanese-like_dom_sf"/>
</dbReference>
<dbReference type="CDD" id="cd00158">
    <property type="entry name" value="RHOD"/>
    <property type="match status" value="1"/>
</dbReference>
<evidence type="ECO:0000313" key="3">
    <source>
        <dbReference type="Proteomes" id="UP000288178"/>
    </source>
</evidence>
<dbReference type="OrthoDB" id="9804286at2"/>
<feature type="domain" description="Rhodanese" evidence="1">
    <location>
        <begin position="34"/>
        <end position="145"/>
    </location>
</feature>
<accession>A0A3S2U2I9</accession>
<dbReference type="RefSeq" id="WP_128199099.1">
    <property type="nucleotide sequence ID" value="NZ_SACT01000004.1"/>
</dbReference>
<organism evidence="2 3">
    <name type="scientific">Rubrivivax albus</name>
    <dbReference type="NCBI Taxonomy" id="2499835"/>
    <lineage>
        <taxon>Bacteria</taxon>
        <taxon>Pseudomonadati</taxon>
        <taxon>Pseudomonadota</taxon>
        <taxon>Betaproteobacteria</taxon>
        <taxon>Burkholderiales</taxon>
        <taxon>Sphaerotilaceae</taxon>
        <taxon>Rubrivivax</taxon>
    </lineage>
</organism>
<keyword evidence="3" id="KW-1185">Reference proteome</keyword>
<evidence type="ECO:0000259" key="1">
    <source>
        <dbReference type="PROSITE" id="PS50206"/>
    </source>
</evidence>
<dbReference type="AlphaFoldDB" id="A0A3S2U2I9"/>
<dbReference type="PANTHER" id="PTHR44086">
    <property type="entry name" value="THIOSULFATE SULFURTRANSFERASE RDL2, MITOCHONDRIAL-RELATED"/>
    <property type="match status" value="1"/>
</dbReference>
<sequence>MDSFDVDQFSPEQRALLEISLPSALEIARLRLGTLVDIRQGFEIQMKGAIPEAVHIPMFEVKRLLGDKLTEDEQEILDTGKPSDIDIKGLLTTINRLHHAHDHLLLLTCNSGRRSLYLADMLRSLGYPKALSVAGGFIAWKKLQAGA</sequence>
<comment type="caution">
    <text evidence="2">The sequence shown here is derived from an EMBL/GenBank/DDBJ whole genome shotgun (WGS) entry which is preliminary data.</text>
</comment>
<dbReference type="SMART" id="SM00450">
    <property type="entry name" value="RHOD"/>
    <property type="match status" value="1"/>
</dbReference>
<gene>
    <name evidence="2" type="ORF">ENE75_14930</name>
</gene>
<dbReference type="PROSITE" id="PS50206">
    <property type="entry name" value="RHODANESE_3"/>
    <property type="match status" value="1"/>
</dbReference>
<dbReference type="InterPro" id="IPR001763">
    <property type="entry name" value="Rhodanese-like_dom"/>
</dbReference>
<dbReference type="GO" id="GO:0004792">
    <property type="term" value="F:thiosulfate-cyanide sulfurtransferase activity"/>
    <property type="evidence" value="ECO:0007669"/>
    <property type="project" value="TreeGrafter"/>
</dbReference>
<proteinExistence type="predicted"/>
<reference evidence="2 3" key="1">
    <citation type="submission" date="2019-01" db="EMBL/GenBank/DDBJ databases">
        <authorList>
            <person name="Chen W.-M."/>
        </authorList>
    </citation>
    <scope>NUCLEOTIDE SEQUENCE [LARGE SCALE GENOMIC DNA]</scope>
    <source>
        <strain evidence="2 3">ICH-3</strain>
    </source>
</reference>
<dbReference type="SUPFAM" id="SSF52821">
    <property type="entry name" value="Rhodanese/Cell cycle control phosphatase"/>
    <property type="match status" value="1"/>
</dbReference>
<evidence type="ECO:0000313" key="2">
    <source>
        <dbReference type="EMBL" id="RVT51072.1"/>
    </source>
</evidence>
<dbReference type="Proteomes" id="UP000288178">
    <property type="component" value="Unassembled WGS sequence"/>
</dbReference>
<dbReference type="EMBL" id="SACT01000004">
    <property type="protein sequence ID" value="RVT51072.1"/>
    <property type="molecule type" value="Genomic_DNA"/>
</dbReference>